<name>A0A9J6E5S9_RHIMP</name>
<comment type="caution">
    <text evidence="2">The sequence shown here is derived from an EMBL/GenBank/DDBJ whole genome shotgun (WGS) entry which is preliminary data.</text>
</comment>
<evidence type="ECO:0000313" key="2">
    <source>
        <dbReference type="EMBL" id="KAH8029405.1"/>
    </source>
</evidence>
<dbReference type="PANTHER" id="PTHR47027">
    <property type="entry name" value="REVERSE TRANSCRIPTASE DOMAIN-CONTAINING PROTEIN"/>
    <property type="match status" value="1"/>
</dbReference>
<accession>A0A9J6E5S9</accession>
<evidence type="ECO:0000259" key="1">
    <source>
        <dbReference type="PROSITE" id="PS50878"/>
    </source>
</evidence>
<feature type="domain" description="Reverse transcriptase" evidence="1">
    <location>
        <begin position="1"/>
        <end position="101"/>
    </location>
</feature>
<dbReference type="PANTHER" id="PTHR47027:SF20">
    <property type="entry name" value="REVERSE TRANSCRIPTASE-LIKE PROTEIN WITH RNA-DIRECTED DNA POLYMERASE DOMAIN"/>
    <property type="match status" value="1"/>
</dbReference>
<sequence>MAVAHVCTFSMRFSTTSAEENFHLPGLAFADDLVVMAESNQELQSLLDICQTELASLGLRFNTKKSAVVRLTGGSTDAAALTLGGELLATRNDYRYLGVTLCVDAAKYSLHETVIRQTALQAQRILRRRCLWGCNRFQMIRDLWKMVHVPGLTFGNAVVCISPTTREWLERQQREVGRAALGCHYRVANEAIQGDVGWSSFEAREAASKIAYRGRLTLMRRTRWARRVFEYLSATCMRTDWTRRLYQLEKKYGFFAEASPIETAAKWTVEVRMRVREAEETRWREAMEAKSTLECYRKHQDSICGSRLYDNSIGSSLLFEARAGALRTLEYRRKFDATVVSNLCRVCGVASETQEHLVLHCRSLPTSQVEGATLPQALGFQRLDEDGSSDNGGGRYAVAATKRRLTEWWATIRRT</sequence>
<proteinExistence type="predicted"/>
<organism evidence="2 3">
    <name type="scientific">Rhipicephalus microplus</name>
    <name type="common">Cattle tick</name>
    <name type="synonym">Boophilus microplus</name>
    <dbReference type="NCBI Taxonomy" id="6941"/>
    <lineage>
        <taxon>Eukaryota</taxon>
        <taxon>Metazoa</taxon>
        <taxon>Ecdysozoa</taxon>
        <taxon>Arthropoda</taxon>
        <taxon>Chelicerata</taxon>
        <taxon>Arachnida</taxon>
        <taxon>Acari</taxon>
        <taxon>Parasitiformes</taxon>
        <taxon>Ixodida</taxon>
        <taxon>Ixodoidea</taxon>
        <taxon>Ixodidae</taxon>
        <taxon>Rhipicephalinae</taxon>
        <taxon>Rhipicephalus</taxon>
        <taxon>Boophilus</taxon>
    </lineage>
</organism>
<dbReference type="VEuPathDB" id="VectorBase:LOC119160766"/>
<dbReference type="Proteomes" id="UP000821866">
    <property type="component" value="Chromosome 3"/>
</dbReference>
<reference evidence="2" key="1">
    <citation type="journal article" date="2020" name="Cell">
        <title>Large-Scale Comparative Analyses of Tick Genomes Elucidate Their Genetic Diversity and Vector Capacities.</title>
        <authorList>
            <consortium name="Tick Genome and Microbiome Consortium (TIGMIC)"/>
            <person name="Jia N."/>
            <person name="Wang J."/>
            <person name="Shi W."/>
            <person name="Du L."/>
            <person name="Sun Y."/>
            <person name="Zhan W."/>
            <person name="Jiang J.F."/>
            <person name="Wang Q."/>
            <person name="Zhang B."/>
            <person name="Ji P."/>
            <person name="Bell-Sakyi L."/>
            <person name="Cui X.M."/>
            <person name="Yuan T.T."/>
            <person name="Jiang B.G."/>
            <person name="Yang W.F."/>
            <person name="Lam T.T."/>
            <person name="Chang Q.C."/>
            <person name="Ding S.J."/>
            <person name="Wang X.J."/>
            <person name="Zhu J.G."/>
            <person name="Ruan X.D."/>
            <person name="Zhao L."/>
            <person name="Wei J.T."/>
            <person name="Ye R.Z."/>
            <person name="Que T.C."/>
            <person name="Du C.H."/>
            <person name="Zhou Y.H."/>
            <person name="Cheng J.X."/>
            <person name="Dai P.F."/>
            <person name="Guo W.B."/>
            <person name="Han X.H."/>
            <person name="Huang E.J."/>
            <person name="Li L.F."/>
            <person name="Wei W."/>
            <person name="Gao Y.C."/>
            <person name="Liu J.Z."/>
            <person name="Shao H.Z."/>
            <person name="Wang X."/>
            <person name="Wang C.C."/>
            <person name="Yang T.C."/>
            <person name="Huo Q.B."/>
            <person name="Li W."/>
            <person name="Chen H.Y."/>
            <person name="Chen S.E."/>
            <person name="Zhou L.G."/>
            <person name="Ni X.B."/>
            <person name="Tian J.H."/>
            <person name="Sheng Y."/>
            <person name="Liu T."/>
            <person name="Pan Y.S."/>
            <person name="Xia L.Y."/>
            <person name="Li J."/>
            <person name="Zhao F."/>
            <person name="Cao W.C."/>
        </authorList>
    </citation>
    <scope>NUCLEOTIDE SEQUENCE</scope>
    <source>
        <strain evidence="2">Rmic-2018</strain>
    </source>
</reference>
<dbReference type="EMBL" id="JABSTU010000005">
    <property type="protein sequence ID" value="KAH8029405.1"/>
    <property type="molecule type" value="Genomic_DNA"/>
</dbReference>
<reference evidence="2" key="2">
    <citation type="submission" date="2021-09" db="EMBL/GenBank/DDBJ databases">
        <authorList>
            <person name="Jia N."/>
            <person name="Wang J."/>
            <person name="Shi W."/>
            <person name="Du L."/>
            <person name="Sun Y."/>
            <person name="Zhan W."/>
            <person name="Jiang J."/>
            <person name="Wang Q."/>
            <person name="Zhang B."/>
            <person name="Ji P."/>
            <person name="Sakyi L.B."/>
            <person name="Cui X."/>
            <person name="Yuan T."/>
            <person name="Jiang B."/>
            <person name="Yang W."/>
            <person name="Lam T.T.-Y."/>
            <person name="Chang Q."/>
            <person name="Ding S."/>
            <person name="Wang X."/>
            <person name="Zhu J."/>
            <person name="Ruan X."/>
            <person name="Zhao L."/>
            <person name="Wei J."/>
            <person name="Que T."/>
            <person name="Du C."/>
            <person name="Cheng J."/>
            <person name="Dai P."/>
            <person name="Han X."/>
            <person name="Huang E."/>
            <person name="Gao Y."/>
            <person name="Liu J."/>
            <person name="Shao H."/>
            <person name="Ye R."/>
            <person name="Li L."/>
            <person name="Wei W."/>
            <person name="Wang X."/>
            <person name="Wang C."/>
            <person name="Huo Q."/>
            <person name="Li W."/>
            <person name="Guo W."/>
            <person name="Chen H."/>
            <person name="Chen S."/>
            <person name="Zhou L."/>
            <person name="Zhou L."/>
            <person name="Ni X."/>
            <person name="Tian J."/>
            <person name="Zhou Y."/>
            <person name="Sheng Y."/>
            <person name="Liu T."/>
            <person name="Pan Y."/>
            <person name="Xia L."/>
            <person name="Li J."/>
            <person name="Zhao F."/>
            <person name="Cao W."/>
        </authorList>
    </citation>
    <scope>NUCLEOTIDE SEQUENCE</scope>
    <source>
        <strain evidence="2">Rmic-2018</strain>
        <tissue evidence="2">Larvae</tissue>
    </source>
</reference>
<dbReference type="Pfam" id="PF00078">
    <property type="entry name" value="RVT_1"/>
    <property type="match status" value="1"/>
</dbReference>
<evidence type="ECO:0000313" key="3">
    <source>
        <dbReference type="Proteomes" id="UP000821866"/>
    </source>
</evidence>
<dbReference type="PROSITE" id="PS50878">
    <property type="entry name" value="RT_POL"/>
    <property type="match status" value="1"/>
</dbReference>
<keyword evidence="3" id="KW-1185">Reference proteome</keyword>
<gene>
    <name evidence="2" type="ORF">HPB51_000204</name>
</gene>
<dbReference type="InterPro" id="IPR000477">
    <property type="entry name" value="RT_dom"/>
</dbReference>
<dbReference type="AlphaFoldDB" id="A0A9J6E5S9"/>
<protein>
    <recommendedName>
        <fullName evidence="1">Reverse transcriptase domain-containing protein</fullName>
    </recommendedName>
</protein>